<dbReference type="PROSITE" id="PS50104">
    <property type="entry name" value="TIR"/>
    <property type="match status" value="1"/>
</dbReference>
<dbReference type="EMBL" id="QJKJ01016726">
    <property type="protein sequence ID" value="RDX60607.1"/>
    <property type="molecule type" value="Genomic_DNA"/>
</dbReference>
<dbReference type="InterPro" id="IPR058192">
    <property type="entry name" value="WHD_ROQ1-like"/>
</dbReference>
<evidence type="ECO:0000256" key="1">
    <source>
        <dbReference type="ARBA" id="ARBA00022614"/>
    </source>
</evidence>
<feature type="non-terminal residue" evidence="6">
    <location>
        <position position="1"/>
    </location>
</feature>
<dbReference type="SMART" id="SM00255">
    <property type="entry name" value="TIR"/>
    <property type="match status" value="1"/>
</dbReference>
<dbReference type="InterPro" id="IPR002182">
    <property type="entry name" value="NB-ARC"/>
</dbReference>
<feature type="domain" description="TIR" evidence="5">
    <location>
        <begin position="10"/>
        <end position="178"/>
    </location>
</feature>
<organism evidence="6 7">
    <name type="scientific">Mucuna pruriens</name>
    <name type="common">Velvet bean</name>
    <name type="synonym">Dolichos pruriens</name>
    <dbReference type="NCBI Taxonomy" id="157652"/>
    <lineage>
        <taxon>Eukaryota</taxon>
        <taxon>Viridiplantae</taxon>
        <taxon>Streptophyta</taxon>
        <taxon>Embryophyta</taxon>
        <taxon>Tracheophyta</taxon>
        <taxon>Spermatophyta</taxon>
        <taxon>Magnoliopsida</taxon>
        <taxon>eudicotyledons</taxon>
        <taxon>Gunneridae</taxon>
        <taxon>Pentapetalae</taxon>
        <taxon>rosids</taxon>
        <taxon>fabids</taxon>
        <taxon>Fabales</taxon>
        <taxon>Fabaceae</taxon>
        <taxon>Papilionoideae</taxon>
        <taxon>50 kb inversion clade</taxon>
        <taxon>NPAAA clade</taxon>
        <taxon>indigoferoid/millettioid clade</taxon>
        <taxon>Phaseoleae</taxon>
        <taxon>Mucuna</taxon>
    </lineage>
</organism>
<dbReference type="Pfam" id="PF23286">
    <property type="entry name" value="LRR_13"/>
    <property type="match status" value="1"/>
</dbReference>
<evidence type="ECO:0000256" key="2">
    <source>
        <dbReference type="ARBA" id="ARBA00022737"/>
    </source>
</evidence>
<dbReference type="GO" id="GO:0007165">
    <property type="term" value="P:signal transduction"/>
    <property type="evidence" value="ECO:0007669"/>
    <property type="project" value="InterPro"/>
</dbReference>
<dbReference type="InterPro" id="IPR032675">
    <property type="entry name" value="LRR_dom_sf"/>
</dbReference>
<keyword evidence="4" id="KW-0520">NAD</keyword>
<accession>A0A371E3P7</accession>
<dbReference type="Gene3D" id="3.40.50.300">
    <property type="entry name" value="P-loop containing nucleotide triphosphate hydrolases"/>
    <property type="match status" value="1"/>
</dbReference>
<keyword evidence="3" id="KW-0611">Plant defense</keyword>
<dbReference type="FunFam" id="3.40.50.10140:FF:000007">
    <property type="entry name" value="Disease resistance protein (TIR-NBS-LRR class)"/>
    <property type="match status" value="1"/>
</dbReference>
<dbReference type="Pfam" id="PF23282">
    <property type="entry name" value="WHD_ROQ1"/>
    <property type="match status" value="1"/>
</dbReference>
<dbReference type="Gene3D" id="3.80.10.10">
    <property type="entry name" value="Ribonuclease Inhibitor"/>
    <property type="match status" value="1"/>
</dbReference>
<dbReference type="GO" id="GO:0043531">
    <property type="term" value="F:ADP binding"/>
    <property type="evidence" value="ECO:0007669"/>
    <property type="project" value="InterPro"/>
</dbReference>
<dbReference type="Pfam" id="PF00931">
    <property type="entry name" value="NB-ARC"/>
    <property type="match status" value="1"/>
</dbReference>
<evidence type="ECO:0000313" key="6">
    <source>
        <dbReference type="EMBL" id="RDX60607.1"/>
    </source>
</evidence>
<evidence type="ECO:0000313" key="7">
    <source>
        <dbReference type="Proteomes" id="UP000257109"/>
    </source>
</evidence>
<evidence type="ECO:0000256" key="4">
    <source>
        <dbReference type="ARBA" id="ARBA00023027"/>
    </source>
</evidence>
<comment type="caution">
    <text evidence="6">The sequence shown here is derived from an EMBL/GenBank/DDBJ whole genome shotgun (WGS) entry which is preliminary data.</text>
</comment>
<evidence type="ECO:0000259" key="5">
    <source>
        <dbReference type="PROSITE" id="PS50104"/>
    </source>
</evidence>
<sequence length="1026" mass="118161">MAQPAASSSWIYDVFLSFTGEDTRHTFTGNLYNSLRVKGIHTFIDEEGLRRGEEITPALLKAIQNSRIAIIVFSINYASSTYCLVELVKILECCKEEGQSIYPIFYNVDPSQVKQQTGTYSEAFAKHEERLKDDNDKVKKWRKALYQAANLSGWHFRQGSQPEYKFIWKIVEEVSKKINCIPLHVADNPIGLEYAVLEVKSLLGHGSDVNMIGIHGIGGIGKTTIARAVYNSFFSMCFLPDIREKAINKHGLVQLQEMLLSEVLKEKDIKVGDVYRGIPIIKRRLQQKKVLLVLDDVDQLEQLKVLAGEFDWFGPGSIIIITTRNTHLLATHGVVNLYEVKPLNVEKALELFNWHAFKNNIVDPCYVDVSNRAVLYARGLPLALEVIGSHLFGKSLIECNSALNKYERIPHEKILAIFKVSFDGLEENEKGIFLDIACFFNSSEVDYVTQMLHAHGFHAKDGLRVLVDRSLIKIISGFVEMHDLIRDTGREIVRQESVIEPGRRSRLWFNEDIVHVLEENTGTDKIEFIKLEGYNNIEVQWNGEAFKKMKNLKILIIKNTSFSTGPEYLPNSLRVLDWGCYPSPSLSSDIIPKQLQILRLRKSCLEIFQSHKACISFKVFILNVNFYFKLKTMLQSLSTIKFEQCRFLTNLPSLTEVPLLTNLCLDKCTNLVEIDCSIGFHDKLSSLSAQGCSKLKSLAPCIKLTSLEILNLKRCTSLESFPEVLVKMEKIREIYLDETAIEELPFSVENFIGLELLSVEKCKRLNQLPRSIYTLRKLEVIFGYGRWGYRFFEENRDEQELSTQVSPKAMFVCYHRHHFSYVDVYYPYVSPNNVIQICSPNPSMYRYFHSLFRNLARGGEKDWFRKCKRWSTHFSFRNKFPKIAVCWSIVSKLKSFLNMVFIFKFSVVVNGIEQFTSSFDYIFRRWDPILWCDLQCEAEGIFSEHEWNEVEIIVEFKYPTPSRQTMEANNITMSILDWTLIGVYEEGNNKDDVEFRSPMSTLLLGNTEPTPSFPSCLYYVVGHEAE</sequence>
<dbReference type="InterPro" id="IPR000157">
    <property type="entry name" value="TIR_dom"/>
</dbReference>
<dbReference type="InterPro" id="IPR042197">
    <property type="entry name" value="Apaf_helical"/>
</dbReference>
<dbReference type="SUPFAM" id="SSF52200">
    <property type="entry name" value="Toll/Interleukin receptor TIR domain"/>
    <property type="match status" value="1"/>
</dbReference>
<keyword evidence="2" id="KW-0677">Repeat</keyword>
<dbReference type="Gene3D" id="1.10.8.430">
    <property type="entry name" value="Helical domain of apoptotic protease-activating factors"/>
    <property type="match status" value="1"/>
</dbReference>
<dbReference type="GO" id="GO:0006952">
    <property type="term" value="P:defense response"/>
    <property type="evidence" value="ECO:0007669"/>
    <property type="project" value="InterPro"/>
</dbReference>
<dbReference type="InterPro" id="IPR044974">
    <property type="entry name" value="Disease_R_plants"/>
</dbReference>
<protein>
    <submittedName>
        <fullName evidence="6">TMV resistance protein N</fullName>
    </submittedName>
</protein>
<gene>
    <name evidence="6" type="primary">N</name>
    <name evidence="6" type="ORF">CR513_61234</name>
</gene>
<dbReference type="Gene3D" id="3.40.50.10140">
    <property type="entry name" value="Toll/interleukin-1 receptor homology (TIR) domain"/>
    <property type="match status" value="1"/>
</dbReference>
<dbReference type="PANTHER" id="PTHR11017">
    <property type="entry name" value="LEUCINE-RICH REPEAT-CONTAINING PROTEIN"/>
    <property type="match status" value="1"/>
</dbReference>
<dbReference type="OrthoDB" id="1901675at2759"/>
<dbReference type="SUPFAM" id="SSF52058">
    <property type="entry name" value="L domain-like"/>
    <property type="match status" value="1"/>
</dbReference>
<dbReference type="PANTHER" id="PTHR11017:SF455">
    <property type="entry name" value="NB-ARC DOMAIN PROTEIN"/>
    <property type="match status" value="1"/>
</dbReference>
<dbReference type="Pfam" id="PF01582">
    <property type="entry name" value="TIR"/>
    <property type="match status" value="1"/>
</dbReference>
<dbReference type="InterPro" id="IPR035897">
    <property type="entry name" value="Toll_tir_struct_dom_sf"/>
</dbReference>
<dbReference type="InterPro" id="IPR058546">
    <property type="entry name" value="RPS4B/Roq1-like_LRR"/>
</dbReference>
<dbReference type="InterPro" id="IPR027417">
    <property type="entry name" value="P-loop_NTPase"/>
</dbReference>
<evidence type="ECO:0000256" key="3">
    <source>
        <dbReference type="ARBA" id="ARBA00022821"/>
    </source>
</evidence>
<keyword evidence="1" id="KW-0433">Leucine-rich repeat</keyword>
<reference evidence="6" key="1">
    <citation type="submission" date="2018-05" db="EMBL/GenBank/DDBJ databases">
        <title>Draft genome of Mucuna pruriens seed.</title>
        <authorList>
            <person name="Nnadi N.E."/>
            <person name="Vos R."/>
            <person name="Hasami M.H."/>
            <person name="Devisetty U.K."/>
            <person name="Aguiy J.C."/>
        </authorList>
    </citation>
    <scope>NUCLEOTIDE SEQUENCE [LARGE SCALE GENOMIC DNA]</scope>
    <source>
        <strain evidence="6">JCA_2017</strain>
    </source>
</reference>
<proteinExistence type="predicted"/>
<name>A0A371E3P7_MUCPR</name>
<dbReference type="Proteomes" id="UP000257109">
    <property type="component" value="Unassembled WGS sequence"/>
</dbReference>
<keyword evidence="7" id="KW-1185">Reference proteome</keyword>
<dbReference type="PRINTS" id="PR00364">
    <property type="entry name" value="DISEASERSIST"/>
</dbReference>
<dbReference type="AlphaFoldDB" id="A0A371E3P7"/>
<dbReference type="SUPFAM" id="SSF52540">
    <property type="entry name" value="P-loop containing nucleoside triphosphate hydrolases"/>
    <property type="match status" value="1"/>
</dbReference>